<comment type="subcellular location">
    <subcellularLocation>
        <location evidence="1 7">Cell membrane</location>
        <topology evidence="1 7">Multi-pass membrane protein</topology>
    </subcellularLocation>
</comment>
<keyword evidence="10" id="KW-1185">Reference proteome</keyword>
<dbReference type="Proteomes" id="UP000193834">
    <property type="component" value="Unassembled WGS sequence"/>
</dbReference>
<evidence type="ECO:0000256" key="1">
    <source>
        <dbReference type="ARBA" id="ARBA00004651"/>
    </source>
</evidence>
<feature type="domain" description="ABC transmembrane type-1" evidence="8">
    <location>
        <begin position="95"/>
        <end position="312"/>
    </location>
</feature>
<protein>
    <submittedName>
        <fullName evidence="9">Putative aldouronate transport system permease protein</fullName>
    </submittedName>
</protein>
<organism evidence="9 10">
    <name type="scientific">Paenibacillus aquistagni</name>
    <dbReference type="NCBI Taxonomy" id="1852522"/>
    <lineage>
        <taxon>Bacteria</taxon>
        <taxon>Bacillati</taxon>
        <taxon>Bacillota</taxon>
        <taxon>Bacilli</taxon>
        <taxon>Bacillales</taxon>
        <taxon>Paenibacillaceae</taxon>
        <taxon>Paenibacillus</taxon>
    </lineage>
</organism>
<dbReference type="Pfam" id="PF00528">
    <property type="entry name" value="BPD_transp_1"/>
    <property type="match status" value="1"/>
</dbReference>
<evidence type="ECO:0000256" key="6">
    <source>
        <dbReference type="ARBA" id="ARBA00023136"/>
    </source>
</evidence>
<name>A0A1X7LLF9_9BACL</name>
<feature type="transmembrane region" description="Helical" evidence="7">
    <location>
        <begin position="232"/>
        <end position="253"/>
    </location>
</feature>
<evidence type="ECO:0000313" key="10">
    <source>
        <dbReference type="Proteomes" id="UP000193834"/>
    </source>
</evidence>
<feature type="transmembrane region" description="Helical" evidence="7">
    <location>
        <begin position="298"/>
        <end position="316"/>
    </location>
</feature>
<dbReference type="Gene3D" id="1.10.3720.10">
    <property type="entry name" value="MetI-like"/>
    <property type="match status" value="1"/>
</dbReference>
<dbReference type="GO" id="GO:0005886">
    <property type="term" value="C:plasma membrane"/>
    <property type="evidence" value="ECO:0007669"/>
    <property type="project" value="UniProtKB-SubCell"/>
</dbReference>
<dbReference type="InterPro" id="IPR000515">
    <property type="entry name" value="MetI-like"/>
</dbReference>
<keyword evidence="5 7" id="KW-1133">Transmembrane helix</keyword>
<dbReference type="InterPro" id="IPR035906">
    <property type="entry name" value="MetI-like_sf"/>
</dbReference>
<evidence type="ECO:0000256" key="3">
    <source>
        <dbReference type="ARBA" id="ARBA00022475"/>
    </source>
</evidence>
<reference evidence="9 10" key="1">
    <citation type="submission" date="2017-04" db="EMBL/GenBank/DDBJ databases">
        <authorList>
            <person name="Afonso C.L."/>
            <person name="Miller P.J."/>
            <person name="Scott M.A."/>
            <person name="Spackman E."/>
            <person name="Goraichik I."/>
            <person name="Dimitrov K.M."/>
            <person name="Suarez D.L."/>
            <person name="Swayne D.E."/>
        </authorList>
    </citation>
    <scope>NUCLEOTIDE SEQUENCE [LARGE SCALE GENOMIC DNA]</scope>
    <source>
        <strain evidence="9 10">11</strain>
    </source>
</reference>
<comment type="similarity">
    <text evidence="7">Belongs to the binding-protein-dependent transport system permease family.</text>
</comment>
<sequence length="326" mass="36836">MKATKIASIPIADHKIQPASRTQRPFLRKLNKYKWLLIMTLPGIIYLFINNYIPMYGIILAFKNYNYVDGIWGSPWAGFDNFKFLFQSPDAYIITRNTVLYNVAFISINLVLSLLVALLMNEIKDKVISRFYQSTFLLPHIISMVIVAYLVYSFLNVENGLVNRLLALFHIDPIAWYSNPDYWPYILIIVNAWKGVGYSAIIYFAAIIGIDKEYYEAATIDGASKWKQMTRITLPLIAPVITTLTLLAVSGILRSDFGLFYQVPMNSGALLPTTNTIDTFVYRAMIQLGDIGMSSAAGVYQSAVCFVLILGANLAVRKINKQNSLF</sequence>
<dbReference type="SUPFAM" id="SSF161098">
    <property type="entry name" value="MetI-like"/>
    <property type="match status" value="1"/>
</dbReference>
<keyword evidence="6 7" id="KW-0472">Membrane</keyword>
<accession>A0A1X7LLF9</accession>
<dbReference type="PANTHER" id="PTHR30193">
    <property type="entry name" value="ABC TRANSPORTER PERMEASE PROTEIN"/>
    <property type="match status" value="1"/>
</dbReference>
<dbReference type="EMBL" id="FXAZ01000005">
    <property type="protein sequence ID" value="SMG53989.1"/>
    <property type="molecule type" value="Genomic_DNA"/>
</dbReference>
<keyword evidence="4 7" id="KW-0812">Transmembrane</keyword>
<evidence type="ECO:0000256" key="4">
    <source>
        <dbReference type="ARBA" id="ARBA00022692"/>
    </source>
</evidence>
<evidence type="ECO:0000256" key="7">
    <source>
        <dbReference type="RuleBase" id="RU363032"/>
    </source>
</evidence>
<evidence type="ECO:0000256" key="2">
    <source>
        <dbReference type="ARBA" id="ARBA00022448"/>
    </source>
</evidence>
<feature type="transmembrane region" description="Helical" evidence="7">
    <location>
        <begin position="131"/>
        <end position="155"/>
    </location>
</feature>
<keyword evidence="2 7" id="KW-0813">Transport</keyword>
<evidence type="ECO:0000259" key="8">
    <source>
        <dbReference type="PROSITE" id="PS50928"/>
    </source>
</evidence>
<proteinExistence type="inferred from homology"/>
<evidence type="ECO:0000313" key="9">
    <source>
        <dbReference type="EMBL" id="SMG53989.1"/>
    </source>
</evidence>
<gene>
    <name evidence="9" type="ORF">SAMN06295960_3633</name>
</gene>
<feature type="transmembrane region" description="Helical" evidence="7">
    <location>
        <begin position="182"/>
        <end position="211"/>
    </location>
</feature>
<dbReference type="STRING" id="1852522.SAMN06295960_3633"/>
<evidence type="ECO:0000256" key="5">
    <source>
        <dbReference type="ARBA" id="ARBA00022989"/>
    </source>
</evidence>
<dbReference type="PANTHER" id="PTHR30193:SF44">
    <property type="entry name" value="LACTOSE TRANSPORT SYSTEM PERMEASE PROTEIN LACF"/>
    <property type="match status" value="1"/>
</dbReference>
<dbReference type="PROSITE" id="PS50928">
    <property type="entry name" value="ABC_TM1"/>
    <property type="match status" value="1"/>
</dbReference>
<dbReference type="AlphaFoldDB" id="A0A1X7LLF9"/>
<dbReference type="CDD" id="cd06261">
    <property type="entry name" value="TM_PBP2"/>
    <property type="match status" value="1"/>
</dbReference>
<dbReference type="OrthoDB" id="9785836at2"/>
<feature type="transmembrane region" description="Helical" evidence="7">
    <location>
        <begin position="99"/>
        <end position="119"/>
    </location>
</feature>
<keyword evidence="3" id="KW-1003">Cell membrane</keyword>
<dbReference type="GO" id="GO:0055085">
    <property type="term" value="P:transmembrane transport"/>
    <property type="evidence" value="ECO:0007669"/>
    <property type="project" value="InterPro"/>
</dbReference>
<feature type="transmembrane region" description="Helical" evidence="7">
    <location>
        <begin position="33"/>
        <end position="53"/>
    </location>
</feature>
<dbReference type="InterPro" id="IPR051393">
    <property type="entry name" value="ABC_transporter_permease"/>
</dbReference>